<keyword evidence="5" id="KW-1185">Reference proteome</keyword>
<comment type="caution">
    <text evidence="4">The sequence shown here is derived from an EMBL/GenBank/DDBJ whole genome shotgun (WGS) entry which is preliminary data.</text>
</comment>
<keyword evidence="1" id="KW-0238">DNA-binding</keyword>
<feature type="domain" description="HMG box" evidence="3">
    <location>
        <begin position="64"/>
        <end position="132"/>
    </location>
</feature>
<dbReference type="GO" id="GO:0005634">
    <property type="term" value="C:nucleus"/>
    <property type="evidence" value="ECO:0007669"/>
    <property type="project" value="UniProtKB-UniRule"/>
</dbReference>
<dbReference type="EMBL" id="CAJVPK010000729">
    <property type="protein sequence ID" value="CAG8543710.1"/>
    <property type="molecule type" value="Genomic_DNA"/>
</dbReference>
<dbReference type="InterPro" id="IPR009071">
    <property type="entry name" value="HMG_box_dom"/>
</dbReference>
<dbReference type="OrthoDB" id="2368792at2759"/>
<evidence type="ECO:0000313" key="5">
    <source>
        <dbReference type="Proteomes" id="UP000789706"/>
    </source>
</evidence>
<dbReference type="Pfam" id="PF00505">
    <property type="entry name" value="HMG_box"/>
    <property type="match status" value="1"/>
</dbReference>
<dbReference type="Gene3D" id="1.10.30.10">
    <property type="entry name" value="High mobility group box domain"/>
    <property type="match status" value="1"/>
</dbReference>
<feature type="DNA-binding region" description="HMG box" evidence="1">
    <location>
        <begin position="64"/>
        <end position="132"/>
    </location>
</feature>
<reference evidence="4" key="1">
    <citation type="submission" date="2021-06" db="EMBL/GenBank/DDBJ databases">
        <authorList>
            <person name="Kallberg Y."/>
            <person name="Tangrot J."/>
            <person name="Rosling A."/>
        </authorList>
    </citation>
    <scope>NUCLEOTIDE SEQUENCE</scope>
    <source>
        <strain evidence="4">AZ414A</strain>
    </source>
</reference>
<dbReference type="SUPFAM" id="SSF47095">
    <property type="entry name" value="HMG-box"/>
    <property type="match status" value="1"/>
</dbReference>
<accession>A0A9N9AXH2</accession>
<evidence type="ECO:0000256" key="2">
    <source>
        <dbReference type="SAM" id="MobiDB-lite"/>
    </source>
</evidence>
<evidence type="ECO:0000313" key="4">
    <source>
        <dbReference type="EMBL" id="CAG8543710.1"/>
    </source>
</evidence>
<name>A0A9N9AXH2_9GLOM</name>
<proteinExistence type="predicted"/>
<protein>
    <submittedName>
        <fullName evidence="4">3918_t:CDS:1</fullName>
    </submittedName>
</protein>
<gene>
    <name evidence="4" type="ORF">DEBURN_LOCUS6746</name>
</gene>
<dbReference type="InterPro" id="IPR036910">
    <property type="entry name" value="HMG_box_dom_sf"/>
</dbReference>
<dbReference type="PROSITE" id="PS50118">
    <property type="entry name" value="HMG_BOX_2"/>
    <property type="match status" value="1"/>
</dbReference>
<dbReference type="SMART" id="SM00398">
    <property type="entry name" value="HMG"/>
    <property type="match status" value="1"/>
</dbReference>
<dbReference type="GO" id="GO:0003677">
    <property type="term" value="F:DNA binding"/>
    <property type="evidence" value="ECO:0007669"/>
    <property type="project" value="UniProtKB-UniRule"/>
</dbReference>
<sequence length="164" mass="19017">MPKDNNKDKFNNKFNKTITGKREKREKREKPKNEAIDNSIKIPFPPHITINDLIAKTSPHGNNPGRTPNAFIAYKMGIHRVLRNEKCNYSIPAISKFASRNWANEPPQVKKYYKKLANEAKKIYEKSRPIFISMDRKFKNTQTTTIYSENSLSPEKSPSLLTHL</sequence>
<feature type="region of interest" description="Disordered" evidence="2">
    <location>
        <begin position="1"/>
        <end position="40"/>
    </location>
</feature>
<organism evidence="4 5">
    <name type="scientific">Diversispora eburnea</name>
    <dbReference type="NCBI Taxonomy" id="1213867"/>
    <lineage>
        <taxon>Eukaryota</taxon>
        <taxon>Fungi</taxon>
        <taxon>Fungi incertae sedis</taxon>
        <taxon>Mucoromycota</taxon>
        <taxon>Glomeromycotina</taxon>
        <taxon>Glomeromycetes</taxon>
        <taxon>Diversisporales</taxon>
        <taxon>Diversisporaceae</taxon>
        <taxon>Diversispora</taxon>
    </lineage>
</organism>
<evidence type="ECO:0000256" key="1">
    <source>
        <dbReference type="PROSITE-ProRule" id="PRU00267"/>
    </source>
</evidence>
<feature type="compositionally biased region" description="Basic and acidic residues" evidence="2">
    <location>
        <begin position="20"/>
        <end position="35"/>
    </location>
</feature>
<keyword evidence="1" id="KW-0539">Nucleus</keyword>
<dbReference type="Proteomes" id="UP000789706">
    <property type="component" value="Unassembled WGS sequence"/>
</dbReference>
<dbReference type="AlphaFoldDB" id="A0A9N9AXH2"/>
<evidence type="ECO:0000259" key="3">
    <source>
        <dbReference type="PROSITE" id="PS50118"/>
    </source>
</evidence>
<feature type="compositionally biased region" description="Basic and acidic residues" evidence="2">
    <location>
        <begin position="1"/>
        <end position="11"/>
    </location>
</feature>